<dbReference type="InterPro" id="IPR032770">
    <property type="entry name" value="DUF4537"/>
</dbReference>
<keyword evidence="3" id="KW-1185">Reference proteome</keyword>
<feature type="region of interest" description="Disordered" evidence="1">
    <location>
        <begin position="336"/>
        <end position="360"/>
    </location>
</feature>
<dbReference type="CTD" id="103175088"/>
<dbReference type="PANTHER" id="PTHR14343:SF3">
    <property type="entry name" value="SIMILAR TO PREDICTED GENE ICRFP703B1614Q5.5"/>
    <property type="match status" value="1"/>
</dbReference>
<gene>
    <name evidence="4" type="primary">CUNH11orf16</name>
</gene>
<dbReference type="AlphaFoldDB" id="A0A6J1U1D2"/>
<dbReference type="Pfam" id="PF15057">
    <property type="entry name" value="DUF4537"/>
    <property type="match status" value="1"/>
</dbReference>
<dbReference type="KEGG" id="nss:113412594"/>
<evidence type="ECO:0000313" key="3">
    <source>
        <dbReference type="Proteomes" id="UP000504612"/>
    </source>
</evidence>
<dbReference type="PANTHER" id="PTHR14343">
    <property type="entry name" value="VWFA DOMAIN-CONTAINING PROTEIN"/>
    <property type="match status" value="1"/>
</dbReference>
<proteinExistence type="predicted"/>
<accession>A0A6J1U1D2</accession>
<feature type="compositionally biased region" description="Low complexity" evidence="1">
    <location>
        <begin position="336"/>
        <end position="348"/>
    </location>
</feature>
<reference evidence="4" key="1">
    <citation type="submission" date="2025-08" db="UniProtKB">
        <authorList>
            <consortium name="RefSeq"/>
        </authorList>
    </citation>
    <scope>IDENTIFICATION</scope>
</reference>
<dbReference type="RefSeq" id="XP_026524140.1">
    <property type="nucleotide sequence ID" value="XM_026668355.1"/>
</dbReference>
<name>A0A6J1U1D2_9SAUR</name>
<evidence type="ECO:0000313" key="4">
    <source>
        <dbReference type="RefSeq" id="XP_026524140.1"/>
    </source>
</evidence>
<feature type="domain" description="DUF4537" evidence="2">
    <location>
        <begin position="84"/>
        <end position="217"/>
    </location>
</feature>
<evidence type="ECO:0000259" key="2">
    <source>
        <dbReference type="Pfam" id="PF15057"/>
    </source>
</evidence>
<sequence length="465" mass="52519">MSECSLSSWPYHRRCCTTPEQAESFHRNVLVYPGSICSSCLLVHPSYGINPLLTTRCLGHSYCPFLLDAKCRAGQNLERSLDAGSPVLAKKESDSYYYQGTIIKDLEGSEQRSFLVQFAMGQDTPYLQKTASSDILECVNGMRHSILPGDKVMAPWEPERKRYGPGTVLQGMETREPLREKEDEQMTISFWNGKKAKVPLGLALWISPVQWERIVERIHMPYTSRKQFEGQLHRPGYYNYSHGTIPTCALGDFQRCWCKRCCFIRPCCSGFHHTCLLPRPRQCVSCCCRCCSEHSGWWTRPSLANLTSGDFEKEFTTKPAPPFLAIEASPEAEPAAVVSSSSSSSSESQCEREKSRTESTMVDRAVNTDSSLFENLTLQETRRPEWKYWKRNQPTFVYKSQGANIVSGSCRKERAGNKAISSTNGFPPILYNHSAIFETIEQSCQRHLSMKKILSHGITSSSWGG</sequence>
<dbReference type="GeneID" id="113412594"/>
<evidence type="ECO:0000256" key="1">
    <source>
        <dbReference type="SAM" id="MobiDB-lite"/>
    </source>
</evidence>
<dbReference type="Proteomes" id="UP000504612">
    <property type="component" value="Unplaced"/>
</dbReference>
<organism evidence="3 4">
    <name type="scientific">Notechis scutatus</name>
    <name type="common">mainland tiger snake</name>
    <dbReference type="NCBI Taxonomy" id="8663"/>
    <lineage>
        <taxon>Eukaryota</taxon>
        <taxon>Metazoa</taxon>
        <taxon>Chordata</taxon>
        <taxon>Craniata</taxon>
        <taxon>Vertebrata</taxon>
        <taxon>Euteleostomi</taxon>
        <taxon>Lepidosauria</taxon>
        <taxon>Squamata</taxon>
        <taxon>Bifurcata</taxon>
        <taxon>Unidentata</taxon>
        <taxon>Episquamata</taxon>
        <taxon>Toxicofera</taxon>
        <taxon>Serpentes</taxon>
        <taxon>Colubroidea</taxon>
        <taxon>Elapidae</taxon>
        <taxon>Hydrophiinae</taxon>
        <taxon>Notechis</taxon>
    </lineage>
</organism>
<protein>
    <submittedName>
        <fullName evidence="4">Uncharacterized protein C11orf16 homolog</fullName>
    </submittedName>
</protein>